<feature type="domain" description="Beta galactosidase small chain/" evidence="12">
    <location>
        <begin position="797"/>
        <end position="1068"/>
    </location>
</feature>
<dbReference type="PANTHER" id="PTHR46323">
    <property type="entry name" value="BETA-GALACTOSIDASE"/>
    <property type="match status" value="1"/>
</dbReference>
<evidence type="ECO:0000259" key="12">
    <source>
        <dbReference type="SMART" id="SM01038"/>
    </source>
</evidence>
<keyword evidence="7" id="KW-0106">Calcium</keyword>
<dbReference type="PRINTS" id="PR00132">
    <property type="entry name" value="GLHYDRLASE2"/>
</dbReference>
<keyword evidence="6 10" id="KW-0378">Hydrolase</keyword>
<dbReference type="Gene3D" id="2.70.98.10">
    <property type="match status" value="1"/>
</dbReference>
<comment type="catalytic activity">
    <reaction evidence="1 10">
        <text>Hydrolysis of terminal non-reducing beta-D-galactose residues in beta-D-galactosides.</text>
        <dbReference type="EC" id="3.2.1.23"/>
    </reaction>
</comment>
<dbReference type="SUPFAM" id="SSF74650">
    <property type="entry name" value="Galactose mutarotase-like"/>
    <property type="match status" value="1"/>
</dbReference>
<feature type="chain" id="PRO_5021897873" description="Beta-galactosidase" evidence="11">
    <location>
        <begin position="26"/>
        <end position="1071"/>
    </location>
</feature>
<dbReference type="Pfam" id="PF00703">
    <property type="entry name" value="Glyco_hydro_2"/>
    <property type="match status" value="1"/>
</dbReference>
<evidence type="ECO:0000313" key="13">
    <source>
        <dbReference type="EMBL" id="SMO41550.1"/>
    </source>
</evidence>
<dbReference type="InterPro" id="IPR004199">
    <property type="entry name" value="B-gal_small/dom_5"/>
</dbReference>
<dbReference type="OrthoDB" id="9801077at2"/>
<dbReference type="AlphaFoldDB" id="A0A521B4E1"/>
<evidence type="ECO:0000256" key="8">
    <source>
        <dbReference type="ARBA" id="ARBA00023295"/>
    </source>
</evidence>
<dbReference type="SUPFAM" id="SSF51445">
    <property type="entry name" value="(Trans)glycosidases"/>
    <property type="match status" value="1"/>
</dbReference>
<evidence type="ECO:0000256" key="3">
    <source>
        <dbReference type="ARBA" id="ARBA00007401"/>
    </source>
</evidence>
<dbReference type="SUPFAM" id="SSF49303">
    <property type="entry name" value="beta-Galactosidase/glucuronidase domain"/>
    <property type="match status" value="2"/>
</dbReference>
<dbReference type="PROSITE" id="PS00719">
    <property type="entry name" value="GLYCOSYL_HYDROL_F2_1"/>
    <property type="match status" value="1"/>
</dbReference>
<reference evidence="13 14" key="1">
    <citation type="submission" date="2017-05" db="EMBL/GenBank/DDBJ databases">
        <authorList>
            <person name="Varghese N."/>
            <person name="Submissions S."/>
        </authorList>
    </citation>
    <scope>NUCLEOTIDE SEQUENCE [LARGE SCALE GENOMIC DNA]</scope>
    <source>
        <strain evidence="13 14">DSM 27040</strain>
    </source>
</reference>
<dbReference type="Gene3D" id="2.60.120.260">
    <property type="entry name" value="Galactose-binding domain-like"/>
    <property type="match status" value="1"/>
</dbReference>
<evidence type="ECO:0000256" key="7">
    <source>
        <dbReference type="ARBA" id="ARBA00022837"/>
    </source>
</evidence>
<dbReference type="GO" id="GO:0009341">
    <property type="term" value="C:beta-galactosidase complex"/>
    <property type="evidence" value="ECO:0007669"/>
    <property type="project" value="InterPro"/>
</dbReference>
<evidence type="ECO:0000256" key="10">
    <source>
        <dbReference type="RuleBase" id="RU361154"/>
    </source>
</evidence>
<dbReference type="Pfam" id="PF16353">
    <property type="entry name" value="LacZ_4"/>
    <property type="match status" value="1"/>
</dbReference>
<dbReference type="InterPro" id="IPR032312">
    <property type="entry name" value="LacZ_4"/>
</dbReference>
<sequence length="1071" mass="122582">MVIKGKFLGKLLAGGMLLFVSHLFAQSNNWEHPHWENQYVIQENKMPARATSFSYREVDAAVEMDRDQAEVKFLNGDWKFNFTPDSKNRSIDFVRTEFDASGWDDIKVPSCWEMQGYGTPIYTNDVYPFTPNAPFIDRTNPVGSYIKEFTLPADWTDQQVIIHFGGVSSAFYCWLNGEYVGYSQGSRLPSEFDLSKHLKQGNNKLAVQVIRWSDGSYLEDQDHWRMSGIHREVFLMAQPKVHINDFFVRTPLTDNYTKALLQVRPEIVARGVSYDGWHLEVELLDAANNSVLEKAMRAPVKNIINEWYPPRDNVYFALMEAEVNNPRLWSAEDPYLYKTVFKLLNDKDELVEVRSTKIGFKEYAHTSEGVFTVNGEPVKLIGVNRHDHSDTGGKTVTREEMKKDIELMKQFNINALRAAHYPNDPYVYELCDEYGLYVMDEANIETHGIGGKLSNDITWNPAFMDRVIRMVERSKNHASIFSWSLGNESGCGPNHASAAGWIKDYDPTRLVHYEGAQGQPMHPDYIPTNSPKWGTNYYRTMANPTDPLYVDMISRMYPSLEQLTTLLNNDYIKRPVVMCEYAHAMGNSLGNLKEYWDIVYDHPKAAGGFIWDWIDQGIRAEDEDGTVFWKYGGDFGDVPNLGNFCINGIINSDRSVKPQLEECKYVFQPIVFTGVDLQKGIVEVKSRMNFVSTGDYYFRWSVAEEGKELRNGRLDDLIIAPGESQTITLPLNKVKIKEGKEYWLRISMHHKQATLYSEAGFEVAKQQFLLHGAKEKAAVDFSGAKGLSYTENETTVQVKGKNFEMSWDKSTGQMMDYTYQGTTYIEKGPMANFWRSQTDNDTRGWKSHTAAAFWKDFAKLSPEVQLEVDQSNPSYLNLKVTQSYTEDLQINTIYKIDNKAQVQVTFDVAMSEDMSMPLRIGSQMEVNDDLQNMKFYGKGPWENYIDRAFAAEVDVYSGKVDDFVFHYVRPQESSNRTGVRWLQLTANNGKGILIKGMQPLSTSVWPWTMQNLTDARHINALEKAPYLTVNIDLIQVGVGGADTWSNKSKPIEQYRIKPGNHSYSYSIRPVK</sequence>
<dbReference type="InterPro" id="IPR023230">
    <property type="entry name" value="Glyco_hydro_2_CS"/>
</dbReference>
<dbReference type="PANTHER" id="PTHR46323:SF2">
    <property type="entry name" value="BETA-GALACTOSIDASE"/>
    <property type="match status" value="1"/>
</dbReference>
<dbReference type="Gene3D" id="3.20.20.80">
    <property type="entry name" value="Glycosidases"/>
    <property type="match status" value="1"/>
</dbReference>
<organism evidence="13 14">
    <name type="scientific">Saccharicrinis carchari</name>
    <dbReference type="NCBI Taxonomy" id="1168039"/>
    <lineage>
        <taxon>Bacteria</taxon>
        <taxon>Pseudomonadati</taxon>
        <taxon>Bacteroidota</taxon>
        <taxon>Bacteroidia</taxon>
        <taxon>Marinilabiliales</taxon>
        <taxon>Marinilabiliaceae</taxon>
        <taxon>Saccharicrinis</taxon>
    </lineage>
</organism>
<dbReference type="Proteomes" id="UP000319040">
    <property type="component" value="Unassembled WGS sequence"/>
</dbReference>
<keyword evidence="8 10" id="KW-0326">Glycosidase</keyword>
<evidence type="ECO:0000256" key="6">
    <source>
        <dbReference type="ARBA" id="ARBA00022801"/>
    </source>
</evidence>
<dbReference type="GO" id="GO:0005990">
    <property type="term" value="P:lactose catabolic process"/>
    <property type="evidence" value="ECO:0007669"/>
    <property type="project" value="TreeGrafter"/>
</dbReference>
<feature type="signal peptide" evidence="11">
    <location>
        <begin position="1"/>
        <end position="25"/>
    </location>
</feature>
<evidence type="ECO:0000256" key="4">
    <source>
        <dbReference type="ARBA" id="ARBA00011245"/>
    </source>
</evidence>
<dbReference type="Pfam" id="PF02836">
    <property type="entry name" value="Glyco_hydro_2_C"/>
    <property type="match status" value="1"/>
</dbReference>
<dbReference type="InterPro" id="IPR050347">
    <property type="entry name" value="Bact_Beta-galactosidase"/>
</dbReference>
<evidence type="ECO:0000256" key="9">
    <source>
        <dbReference type="ARBA" id="ARBA00032230"/>
    </source>
</evidence>
<dbReference type="InterPro" id="IPR006103">
    <property type="entry name" value="Glyco_hydro_2_cat"/>
</dbReference>
<comment type="cofactor">
    <cofactor evidence="2">
        <name>Ca(2+)</name>
        <dbReference type="ChEBI" id="CHEBI:29108"/>
    </cofactor>
</comment>
<dbReference type="InterPro" id="IPR008979">
    <property type="entry name" value="Galactose-bd-like_sf"/>
</dbReference>
<accession>A0A521B4E1</accession>
<dbReference type="EC" id="3.2.1.23" evidence="5 10"/>
<comment type="similarity">
    <text evidence="3 10">Belongs to the glycosyl hydrolase 2 family.</text>
</comment>
<evidence type="ECO:0000313" key="14">
    <source>
        <dbReference type="Proteomes" id="UP000319040"/>
    </source>
</evidence>
<comment type="subunit">
    <text evidence="4">Monomer.</text>
</comment>
<keyword evidence="14" id="KW-1185">Reference proteome</keyword>
<dbReference type="Gene3D" id="2.60.40.10">
    <property type="entry name" value="Immunoglobulins"/>
    <property type="match status" value="2"/>
</dbReference>
<dbReference type="EMBL" id="FXTB01000001">
    <property type="protein sequence ID" value="SMO41550.1"/>
    <property type="molecule type" value="Genomic_DNA"/>
</dbReference>
<dbReference type="InterPro" id="IPR006104">
    <property type="entry name" value="Glyco_hydro_2_N"/>
</dbReference>
<dbReference type="InterPro" id="IPR013783">
    <property type="entry name" value="Ig-like_fold"/>
</dbReference>
<dbReference type="SMART" id="SM01038">
    <property type="entry name" value="Bgal_small_N"/>
    <property type="match status" value="1"/>
</dbReference>
<protein>
    <recommendedName>
        <fullName evidence="5 10">Beta-galactosidase</fullName>
        <ecNumber evidence="5 10">3.2.1.23</ecNumber>
    </recommendedName>
    <alternativeName>
        <fullName evidence="9 10">Lactase</fullName>
    </alternativeName>
</protein>
<evidence type="ECO:0000256" key="5">
    <source>
        <dbReference type="ARBA" id="ARBA00012756"/>
    </source>
</evidence>
<dbReference type="SUPFAM" id="SSF49785">
    <property type="entry name" value="Galactose-binding domain-like"/>
    <property type="match status" value="1"/>
</dbReference>
<dbReference type="InterPro" id="IPR006101">
    <property type="entry name" value="Glyco_hydro_2"/>
</dbReference>
<proteinExistence type="inferred from homology"/>
<dbReference type="GO" id="GO:0030246">
    <property type="term" value="F:carbohydrate binding"/>
    <property type="evidence" value="ECO:0007669"/>
    <property type="project" value="InterPro"/>
</dbReference>
<dbReference type="InterPro" id="IPR036156">
    <property type="entry name" value="Beta-gal/glucu_dom_sf"/>
</dbReference>
<dbReference type="Pfam" id="PF02837">
    <property type="entry name" value="Glyco_hydro_2_N"/>
    <property type="match status" value="1"/>
</dbReference>
<dbReference type="InterPro" id="IPR006102">
    <property type="entry name" value="Ig-like_GH2"/>
</dbReference>
<keyword evidence="11" id="KW-0732">Signal</keyword>
<dbReference type="GO" id="GO:0004565">
    <property type="term" value="F:beta-galactosidase activity"/>
    <property type="evidence" value="ECO:0007669"/>
    <property type="project" value="UniProtKB-EC"/>
</dbReference>
<gene>
    <name evidence="13" type="ORF">SAMN06265379_101657</name>
</gene>
<dbReference type="Pfam" id="PF02929">
    <property type="entry name" value="Bgal_small_N"/>
    <property type="match status" value="1"/>
</dbReference>
<evidence type="ECO:0000256" key="11">
    <source>
        <dbReference type="SAM" id="SignalP"/>
    </source>
</evidence>
<dbReference type="InterPro" id="IPR014718">
    <property type="entry name" value="GH-type_carb-bd"/>
</dbReference>
<name>A0A521B4E1_SACCC</name>
<evidence type="ECO:0000256" key="1">
    <source>
        <dbReference type="ARBA" id="ARBA00001412"/>
    </source>
</evidence>
<evidence type="ECO:0000256" key="2">
    <source>
        <dbReference type="ARBA" id="ARBA00001913"/>
    </source>
</evidence>
<dbReference type="InterPro" id="IPR017853">
    <property type="entry name" value="GH"/>
</dbReference>
<dbReference type="InterPro" id="IPR011013">
    <property type="entry name" value="Gal_mutarotase_sf_dom"/>
</dbReference>